<comment type="cofactor">
    <cofactor evidence="1">
        <name>Mg(2+)</name>
        <dbReference type="ChEBI" id="CHEBI:18420"/>
    </cofactor>
</comment>
<evidence type="ECO:0000256" key="5">
    <source>
        <dbReference type="PIRSR" id="PIRSR015582-2"/>
    </source>
</evidence>
<feature type="domain" description="HpcH/HpaI aldolase/citrate lyase" evidence="6">
    <location>
        <begin position="2"/>
        <end position="214"/>
    </location>
</feature>
<dbReference type="GO" id="GO:0000287">
    <property type="term" value="F:magnesium ion binding"/>
    <property type="evidence" value="ECO:0007669"/>
    <property type="project" value="TreeGrafter"/>
</dbReference>
<dbReference type="PIRSF" id="PIRSF015582">
    <property type="entry name" value="Cit_lyase_B"/>
    <property type="match status" value="1"/>
</dbReference>
<dbReference type="InterPro" id="IPR015813">
    <property type="entry name" value="Pyrv/PenolPyrv_kinase-like_dom"/>
</dbReference>
<evidence type="ECO:0000256" key="2">
    <source>
        <dbReference type="ARBA" id="ARBA00022723"/>
    </source>
</evidence>
<evidence type="ECO:0000256" key="3">
    <source>
        <dbReference type="ARBA" id="ARBA00022842"/>
    </source>
</evidence>
<feature type="binding site" evidence="4">
    <location>
        <position position="61"/>
    </location>
    <ligand>
        <name>substrate</name>
    </ligand>
</feature>
<dbReference type="InterPro" id="IPR011206">
    <property type="entry name" value="Citrate_lyase_beta/mcl1/mcl2"/>
</dbReference>
<gene>
    <name evidence="7" type="ORF">FCC1311_009562</name>
</gene>
<sequence length="281" mass="30544">MPSSRQRALEKAKTIKADAYIFDLEDAVSPEQKELARQQAVAAAREQVETKAYGMSEICIRVNGRTTPWYASDVEAVATSGADAVLLPKAESRDDVADLVDRLDAAGAKPSMEIWCMVETPRGVSNVEELAAHPRVTALLMGTVDLANDLRCKPMAPGRFNLQYALQRCVIAARTAGISALDGVYVDLQNEEGFIDECHQGRDLGFDGKTLIHPKTVAQANEFFSPSAADIDHAERVIAAHEDAIRTGSGVATVDGKLVENLHYRNAKRTLAIVERIKARA</sequence>
<feature type="binding site" evidence="5">
    <location>
        <position position="145"/>
    </location>
    <ligand>
        <name>Mg(2+)</name>
        <dbReference type="ChEBI" id="CHEBI:18420"/>
    </ligand>
</feature>
<keyword evidence="2 5" id="KW-0479">Metal-binding</keyword>
<dbReference type="GO" id="GO:0016829">
    <property type="term" value="F:lyase activity"/>
    <property type="evidence" value="ECO:0007669"/>
    <property type="project" value="UniProtKB-KW"/>
</dbReference>
<name>A0A2R5G4M2_9STRA</name>
<dbReference type="PANTHER" id="PTHR32308:SF10">
    <property type="entry name" value="CITRATE LYASE SUBUNIT BETA"/>
    <property type="match status" value="1"/>
</dbReference>
<proteinExistence type="predicted"/>
<reference evidence="7 8" key="1">
    <citation type="submission" date="2017-12" db="EMBL/GenBank/DDBJ databases">
        <title>Sequencing, de novo assembly and annotation of complete genome of a new Thraustochytrid species, strain FCC1311.</title>
        <authorList>
            <person name="Sedici K."/>
            <person name="Godart F."/>
            <person name="Aiese Cigliano R."/>
            <person name="Sanseverino W."/>
            <person name="Barakat M."/>
            <person name="Ortet P."/>
            <person name="Marechal E."/>
            <person name="Cagnac O."/>
            <person name="Amato A."/>
        </authorList>
    </citation>
    <scope>NUCLEOTIDE SEQUENCE [LARGE SCALE GENOMIC DNA]</scope>
</reference>
<accession>A0A2R5G4M2</accession>
<feature type="binding site" evidence="4">
    <location>
        <position position="119"/>
    </location>
    <ligand>
        <name>substrate</name>
    </ligand>
</feature>
<dbReference type="Pfam" id="PF03328">
    <property type="entry name" value="HpcH_HpaI"/>
    <property type="match status" value="1"/>
</dbReference>
<keyword evidence="7" id="KW-0456">Lyase</keyword>
<dbReference type="InterPro" id="IPR040442">
    <property type="entry name" value="Pyrv_kinase-like_dom_sf"/>
</dbReference>
<evidence type="ECO:0000256" key="1">
    <source>
        <dbReference type="ARBA" id="ARBA00001946"/>
    </source>
</evidence>
<dbReference type="PANTHER" id="PTHR32308">
    <property type="entry name" value="LYASE BETA SUBUNIT, PUTATIVE (AFU_ORTHOLOGUE AFUA_4G13030)-RELATED"/>
    <property type="match status" value="1"/>
</dbReference>
<dbReference type="OrthoDB" id="1773at2759"/>
<keyword evidence="3 5" id="KW-0460">Magnesium</keyword>
<dbReference type="EMBL" id="BEYU01000008">
    <property type="protein sequence ID" value="GBG24738.1"/>
    <property type="molecule type" value="Genomic_DNA"/>
</dbReference>
<dbReference type="AlphaFoldDB" id="A0A2R5G4M2"/>
<dbReference type="GO" id="GO:0006107">
    <property type="term" value="P:oxaloacetate metabolic process"/>
    <property type="evidence" value="ECO:0007669"/>
    <property type="project" value="TreeGrafter"/>
</dbReference>
<dbReference type="Proteomes" id="UP000241890">
    <property type="component" value="Unassembled WGS sequence"/>
</dbReference>
<protein>
    <submittedName>
        <fullName evidence="7">Citrate lyase subunit beta-like protein, mitochondrial</fullName>
    </submittedName>
</protein>
<evidence type="ECO:0000313" key="7">
    <source>
        <dbReference type="EMBL" id="GBG24738.1"/>
    </source>
</evidence>
<organism evidence="7 8">
    <name type="scientific">Hondaea fermentalgiana</name>
    <dbReference type="NCBI Taxonomy" id="2315210"/>
    <lineage>
        <taxon>Eukaryota</taxon>
        <taxon>Sar</taxon>
        <taxon>Stramenopiles</taxon>
        <taxon>Bigyra</taxon>
        <taxon>Labyrinthulomycetes</taxon>
        <taxon>Thraustochytrida</taxon>
        <taxon>Thraustochytriidae</taxon>
        <taxon>Hondaea</taxon>
    </lineage>
</organism>
<evidence type="ECO:0000259" key="6">
    <source>
        <dbReference type="Pfam" id="PF03328"/>
    </source>
</evidence>
<comment type="caution">
    <text evidence="7">The sequence shown here is derived from an EMBL/GenBank/DDBJ whole genome shotgun (WGS) entry which is preliminary data.</text>
</comment>
<feature type="binding site" evidence="5">
    <location>
        <position position="119"/>
    </location>
    <ligand>
        <name>Mg(2+)</name>
        <dbReference type="ChEBI" id="CHEBI:18420"/>
    </ligand>
</feature>
<dbReference type="InterPro" id="IPR005000">
    <property type="entry name" value="Aldolase/citrate-lyase_domain"/>
</dbReference>
<dbReference type="InParanoid" id="A0A2R5G4M2"/>
<dbReference type="SUPFAM" id="SSF51621">
    <property type="entry name" value="Phosphoenolpyruvate/pyruvate domain"/>
    <property type="match status" value="1"/>
</dbReference>
<evidence type="ECO:0000313" key="8">
    <source>
        <dbReference type="Proteomes" id="UP000241890"/>
    </source>
</evidence>
<evidence type="ECO:0000256" key="4">
    <source>
        <dbReference type="PIRSR" id="PIRSR015582-1"/>
    </source>
</evidence>
<keyword evidence="8" id="KW-1185">Reference proteome</keyword>
<dbReference type="Gene3D" id="3.20.20.60">
    <property type="entry name" value="Phosphoenolpyruvate-binding domains"/>
    <property type="match status" value="1"/>
</dbReference>